<name>A0A154BT47_ANASB</name>
<feature type="domain" description="Mur ligase C-terminal" evidence="13">
    <location>
        <begin position="317"/>
        <end position="438"/>
    </location>
</feature>
<keyword evidence="6 10" id="KW-0133">Cell shape</keyword>
<feature type="domain" description="Mur ligase N-terminal catalytic" evidence="12">
    <location>
        <begin position="28"/>
        <end position="98"/>
    </location>
</feature>
<dbReference type="EC" id="6.3.2.10" evidence="10 11"/>
<dbReference type="EMBL" id="LSGP01000013">
    <property type="protein sequence ID" value="KYZ77101.1"/>
    <property type="molecule type" value="Genomic_DNA"/>
</dbReference>
<evidence type="ECO:0000313" key="16">
    <source>
        <dbReference type="Proteomes" id="UP000076268"/>
    </source>
</evidence>
<reference evidence="15 16" key="1">
    <citation type="submission" date="2016-02" db="EMBL/GenBank/DDBJ databases">
        <title>Anaerosporomusa subterraneum gen. nov., sp. nov., a spore-forming obligate anaerobe isolated from saprolite.</title>
        <authorList>
            <person name="Choi J.K."/>
            <person name="Shah M."/>
            <person name="Yee N."/>
        </authorList>
    </citation>
    <scope>NUCLEOTIDE SEQUENCE [LARGE SCALE GENOMIC DNA]</scope>
    <source>
        <strain evidence="15 16">RU4</strain>
    </source>
</reference>
<comment type="caution">
    <text evidence="15">The sequence shown here is derived from an EMBL/GenBank/DDBJ whole genome shotgun (WGS) entry which is preliminary data.</text>
</comment>
<dbReference type="Gene3D" id="3.40.1390.10">
    <property type="entry name" value="MurE/MurF, N-terminal domain"/>
    <property type="match status" value="1"/>
</dbReference>
<dbReference type="SUPFAM" id="SSF63418">
    <property type="entry name" value="MurE/MurF N-terminal domain"/>
    <property type="match status" value="1"/>
</dbReference>
<keyword evidence="9 10" id="KW-0961">Cell wall biogenesis/degradation</keyword>
<evidence type="ECO:0000256" key="7">
    <source>
        <dbReference type="ARBA" id="ARBA00022984"/>
    </source>
</evidence>
<dbReference type="Pfam" id="PF02875">
    <property type="entry name" value="Mur_ligase_C"/>
    <property type="match status" value="1"/>
</dbReference>
<comment type="function">
    <text evidence="10 11">Involved in cell wall formation. Catalyzes the final step in the synthesis of UDP-N-acetylmuramoyl-pentapeptide, the precursor of murein.</text>
</comment>
<dbReference type="RefSeq" id="WP_066238808.1">
    <property type="nucleotide sequence ID" value="NZ_LSGP01000013.1"/>
</dbReference>
<dbReference type="GO" id="GO:0051301">
    <property type="term" value="P:cell division"/>
    <property type="evidence" value="ECO:0007669"/>
    <property type="project" value="UniProtKB-KW"/>
</dbReference>
<dbReference type="Pfam" id="PF08245">
    <property type="entry name" value="Mur_ligase_M"/>
    <property type="match status" value="1"/>
</dbReference>
<evidence type="ECO:0000259" key="13">
    <source>
        <dbReference type="Pfam" id="PF02875"/>
    </source>
</evidence>
<evidence type="ECO:0000259" key="14">
    <source>
        <dbReference type="Pfam" id="PF08245"/>
    </source>
</evidence>
<evidence type="ECO:0000256" key="5">
    <source>
        <dbReference type="ARBA" id="ARBA00022840"/>
    </source>
</evidence>
<evidence type="ECO:0000256" key="6">
    <source>
        <dbReference type="ARBA" id="ARBA00022960"/>
    </source>
</evidence>
<dbReference type="UniPathway" id="UPA00219"/>
<dbReference type="Pfam" id="PF01225">
    <property type="entry name" value="Mur_ligase"/>
    <property type="match status" value="1"/>
</dbReference>
<dbReference type="InterPro" id="IPR036565">
    <property type="entry name" value="Mur-like_cat_sf"/>
</dbReference>
<dbReference type="SUPFAM" id="SSF53244">
    <property type="entry name" value="MurD-like peptide ligases, peptide-binding domain"/>
    <property type="match status" value="1"/>
</dbReference>
<evidence type="ECO:0000256" key="1">
    <source>
        <dbReference type="ARBA" id="ARBA00022490"/>
    </source>
</evidence>
<organism evidence="15 16">
    <name type="scientific">Anaerosporomusa subterranea</name>
    <dbReference type="NCBI Taxonomy" id="1794912"/>
    <lineage>
        <taxon>Bacteria</taxon>
        <taxon>Bacillati</taxon>
        <taxon>Bacillota</taxon>
        <taxon>Negativicutes</taxon>
        <taxon>Acetonemataceae</taxon>
        <taxon>Anaerosporomusa</taxon>
    </lineage>
</organism>
<keyword evidence="4 10" id="KW-0547">Nucleotide-binding</keyword>
<feature type="domain" description="Mur ligase central" evidence="14">
    <location>
        <begin position="109"/>
        <end position="293"/>
    </location>
</feature>
<proteinExistence type="inferred from homology"/>
<evidence type="ECO:0000256" key="11">
    <source>
        <dbReference type="RuleBase" id="RU004136"/>
    </source>
</evidence>
<evidence type="ECO:0000256" key="8">
    <source>
        <dbReference type="ARBA" id="ARBA00023306"/>
    </source>
</evidence>
<dbReference type="InterPro" id="IPR013221">
    <property type="entry name" value="Mur_ligase_cen"/>
</dbReference>
<dbReference type="InterPro" id="IPR004101">
    <property type="entry name" value="Mur_ligase_C"/>
</dbReference>
<comment type="similarity">
    <text evidence="10">Belongs to the MurCDEF family. MurF subfamily.</text>
</comment>
<dbReference type="PANTHER" id="PTHR43024:SF1">
    <property type="entry name" value="UDP-N-ACETYLMURAMOYL-TRIPEPTIDE--D-ALANYL-D-ALANINE LIGASE"/>
    <property type="match status" value="1"/>
</dbReference>
<gene>
    <name evidence="10" type="primary">murF</name>
    <name evidence="15" type="ORF">AXX12_02915</name>
</gene>
<dbReference type="GO" id="GO:0005737">
    <property type="term" value="C:cytoplasm"/>
    <property type="evidence" value="ECO:0007669"/>
    <property type="project" value="UniProtKB-SubCell"/>
</dbReference>
<dbReference type="PANTHER" id="PTHR43024">
    <property type="entry name" value="UDP-N-ACETYLMURAMOYL-TRIPEPTIDE--D-ALANYL-D-ALANINE LIGASE"/>
    <property type="match status" value="1"/>
</dbReference>
<evidence type="ECO:0000256" key="10">
    <source>
        <dbReference type="HAMAP-Rule" id="MF_02019"/>
    </source>
</evidence>
<dbReference type="OrthoDB" id="9801978at2"/>
<dbReference type="Proteomes" id="UP000076268">
    <property type="component" value="Unassembled WGS sequence"/>
</dbReference>
<keyword evidence="7 10" id="KW-0573">Peptidoglycan synthesis</keyword>
<keyword evidence="16" id="KW-1185">Reference proteome</keyword>
<evidence type="ECO:0000313" key="15">
    <source>
        <dbReference type="EMBL" id="KYZ77101.1"/>
    </source>
</evidence>
<dbReference type="InterPro" id="IPR051046">
    <property type="entry name" value="MurCDEF_CellWall_CoF430Synth"/>
</dbReference>
<keyword evidence="3 10" id="KW-0132">Cell division</keyword>
<dbReference type="InterPro" id="IPR035911">
    <property type="entry name" value="MurE/MurF_N"/>
</dbReference>
<keyword evidence="5 10" id="KW-0067">ATP-binding</keyword>
<dbReference type="STRING" id="1794912.AXX12_02915"/>
<dbReference type="GO" id="GO:0009252">
    <property type="term" value="P:peptidoglycan biosynthetic process"/>
    <property type="evidence" value="ECO:0007669"/>
    <property type="project" value="UniProtKB-UniRule"/>
</dbReference>
<dbReference type="SUPFAM" id="SSF53623">
    <property type="entry name" value="MurD-like peptide ligases, catalytic domain"/>
    <property type="match status" value="1"/>
</dbReference>
<dbReference type="InterPro" id="IPR000713">
    <property type="entry name" value="Mur_ligase_N"/>
</dbReference>
<sequence>MAEFLLQEVLTATGGSASSDKMTRFCSISTDTRLLQPGSLFIALSGEHFDGHNYLNTAAENGAVGVIVSRRDIAVPAGVIVIVVADTRRALQDLARFHRQRFSGPVIAITGSNGKTTTKDMTAAVLSSRLSTLKTQANFNNEIGLPLTLLRLDQSHQVAVVEMGMRGKGEIQELAAIALPTIGVVTTVGETHIELLGSVENIAAAKAELVEAIPEDGTVILNGDNPLVRAMAKKTPAKIVFYGMVDAEVTAKAIIQTETGMSFDCCWPNQSFRVDLATFGRHNIYNALAAIAVGRELGLTPAEICQGIASFVPDGMRLQVQAIGQYRVINDAYNASPLSMAASIEALKDIAAGRTVAVLGDMLELGDFAVEAHRKIGEKLAAQRIDLVITVGNLSRNIAQAAMEVGLHVEACDNHEAARQMLKKFLRAGDTVLLKGSRGMKMEQLLDVFA</sequence>
<evidence type="ECO:0000256" key="9">
    <source>
        <dbReference type="ARBA" id="ARBA00023316"/>
    </source>
</evidence>
<dbReference type="GO" id="GO:0008360">
    <property type="term" value="P:regulation of cell shape"/>
    <property type="evidence" value="ECO:0007669"/>
    <property type="project" value="UniProtKB-KW"/>
</dbReference>
<dbReference type="NCBIfam" id="TIGR01143">
    <property type="entry name" value="murF"/>
    <property type="match status" value="1"/>
</dbReference>
<dbReference type="GO" id="GO:0008766">
    <property type="term" value="F:UDP-N-acetylmuramoylalanyl-D-glutamyl-2,6-diaminopimelate-D-alanyl-D-alanine ligase activity"/>
    <property type="evidence" value="ECO:0007669"/>
    <property type="project" value="RHEA"/>
</dbReference>
<dbReference type="GO" id="GO:0047480">
    <property type="term" value="F:UDP-N-acetylmuramoyl-tripeptide-D-alanyl-D-alanine ligase activity"/>
    <property type="evidence" value="ECO:0007669"/>
    <property type="project" value="UniProtKB-UniRule"/>
</dbReference>
<evidence type="ECO:0000256" key="4">
    <source>
        <dbReference type="ARBA" id="ARBA00022741"/>
    </source>
</evidence>
<dbReference type="InterPro" id="IPR036615">
    <property type="entry name" value="Mur_ligase_C_dom_sf"/>
</dbReference>
<keyword evidence="8 10" id="KW-0131">Cell cycle</keyword>
<evidence type="ECO:0000256" key="3">
    <source>
        <dbReference type="ARBA" id="ARBA00022618"/>
    </source>
</evidence>
<feature type="binding site" evidence="10">
    <location>
        <begin position="111"/>
        <end position="117"/>
    </location>
    <ligand>
        <name>ATP</name>
        <dbReference type="ChEBI" id="CHEBI:30616"/>
    </ligand>
</feature>
<comment type="pathway">
    <text evidence="10 11">Cell wall biogenesis; peptidoglycan biosynthesis.</text>
</comment>
<dbReference type="GO" id="GO:0005524">
    <property type="term" value="F:ATP binding"/>
    <property type="evidence" value="ECO:0007669"/>
    <property type="project" value="UniProtKB-UniRule"/>
</dbReference>
<keyword evidence="2 10" id="KW-0436">Ligase</keyword>
<accession>A0A154BT47</accession>
<dbReference type="Gene3D" id="3.90.190.20">
    <property type="entry name" value="Mur ligase, C-terminal domain"/>
    <property type="match status" value="1"/>
</dbReference>
<comment type="catalytic activity">
    <reaction evidence="10 11">
        <text>D-alanyl-D-alanine + UDP-N-acetyl-alpha-D-muramoyl-L-alanyl-gamma-D-glutamyl-meso-2,6-diaminopimelate + ATP = UDP-N-acetyl-alpha-D-muramoyl-L-alanyl-gamma-D-glutamyl-meso-2,6-diaminopimeloyl-D-alanyl-D-alanine + ADP + phosphate + H(+)</text>
        <dbReference type="Rhea" id="RHEA:28374"/>
        <dbReference type="ChEBI" id="CHEBI:15378"/>
        <dbReference type="ChEBI" id="CHEBI:30616"/>
        <dbReference type="ChEBI" id="CHEBI:43474"/>
        <dbReference type="ChEBI" id="CHEBI:57822"/>
        <dbReference type="ChEBI" id="CHEBI:61386"/>
        <dbReference type="ChEBI" id="CHEBI:83905"/>
        <dbReference type="ChEBI" id="CHEBI:456216"/>
        <dbReference type="EC" id="6.3.2.10"/>
    </reaction>
</comment>
<dbReference type="InterPro" id="IPR005863">
    <property type="entry name" value="UDP-N-AcMur_synth"/>
</dbReference>
<evidence type="ECO:0000256" key="2">
    <source>
        <dbReference type="ARBA" id="ARBA00022598"/>
    </source>
</evidence>
<dbReference type="AlphaFoldDB" id="A0A154BT47"/>
<evidence type="ECO:0000259" key="12">
    <source>
        <dbReference type="Pfam" id="PF01225"/>
    </source>
</evidence>
<keyword evidence="1 10" id="KW-0963">Cytoplasm</keyword>
<comment type="subcellular location">
    <subcellularLocation>
        <location evidence="10 11">Cytoplasm</location>
    </subcellularLocation>
</comment>
<dbReference type="HAMAP" id="MF_02019">
    <property type="entry name" value="MurF"/>
    <property type="match status" value="1"/>
</dbReference>
<dbReference type="GO" id="GO:0071555">
    <property type="term" value="P:cell wall organization"/>
    <property type="evidence" value="ECO:0007669"/>
    <property type="project" value="UniProtKB-KW"/>
</dbReference>
<protein>
    <recommendedName>
        <fullName evidence="10 11">UDP-N-acetylmuramoyl-tripeptide--D-alanyl-D-alanine ligase</fullName>
        <ecNumber evidence="10 11">6.3.2.10</ecNumber>
    </recommendedName>
    <alternativeName>
        <fullName evidence="10">D-alanyl-D-alanine-adding enzyme</fullName>
    </alternativeName>
</protein>
<dbReference type="Gene3D" id="3.40.1190.10">
    <property type="entry name" value="Mur-like, catalytic domain"/>
    <property type="match status" value="1"/>
</dbReference>